<dbReference type="PANTHER" id="PTHR30151:SF38">
    <property type="entry name" value="ALIPHATIC SULFONATES TRANSPORT PERMEASE PROTEIN SSUC-RELATED"/>
    <property type="match status" value="1"/>
</dbReference>
<dbReference type="EMBL" id="JAQNDK010000004">
    <property type="protein sequence ID" value="MDC0682830.1"/>
    <property type="molecule type" value="Genomic_DNA"/>
</dbReference>
<evidence type="ECO:0000256" key="1">
    <source>
        <dbReference type="ARBA" id="ARBA00004651"/>
    </source>
</evidence>
<dbReference type="RefSeq" id="WP_272100983.1">
    <property type="nucleotide sequence ID" value="NZ_JAQNDK010000004.1"/>
</dbReference>
<dbReference type="Pfam" id="PF00528">
    <property type="entry name" value="BPD_transp_1"/>
    <property type="match status" value="1"/>
</dbReference>
<keyword evidence="5 7" id="KW-1133">Transmembrane helix</keyword>
<evidence type="ECO:0000313" key="10">
    <source>
        <dbReference type="Proteomes" id="UP001217485"/>
    </source>
</evidence>
<protein>
    <submittedName>
        <fullName evidence="9">ABC transporter permease</fullName>
    </submittedName>
</protein>
<feature type="transmembrane region" description="Helical" evidence="7">
    <location>
        <begin position="222"/>
        <end position="243"/>
    </location>
</feature>
<comment type="subcellular location">
    <subcellularLocation>
        <location evidence="1 7">Cell membrane</location>
        <topology evidence="1 7">Multi-pass membrane protein</topology>
    </subcellularLocation>
</comment>
<evidence type="ECO:0000256" key="5">
    <source>
        <dbReference type="ARBA" id="ARBA00022989"/>
    </source>
</evidence>
<feature type="transmembrane region" description="Helical" evidence="7">
    <location>
        <begin position="250"/>
        <end position="267"/>
    </location>
</feature>
<dbReference type="Proteomes" id="UP001217485">
    <property type="component" value="Unassembled WGS sequence"/>
</dbReference>
<feature type="transmembrane region" description="Helical" evidence="7">
    <location>
        <begin position="37"/>
        <end position="57"/>
    </location>
</feature>
<dbReference type="PANTHER" id="PTHR30151">
    <property type="entry name" value="ALKANE SULFONATE ABC TRANSPORTER-RELATED, MEMBRANE SUBUNIT"/>
    <property type="match status" value="1"/>
</dbReference>
<keyword evidence="3" id="KW-1003">Cell membrane</keyword>
<feature type="transmembrane region" description="Helical" evidence="7">
    <location>
        <begin position="98"/>
        <end position="118"/>
    </location>
</feature>
<keyword evidence="6 7" id="KW-0472">Membrane</keyword>
<dbReference type="InterPro" id="IPR000515">
    <property type="entry name" value="MetI-like"/>
</dbReference>
<keyword evidence="4 7" id="KW-0812">Transmembrane</keyword>
<evidence type="ECO:0000256" key="7">
    <source>
        <dbReference type="RuleBase" id="RU363032"/>
    </source>
</evidence>
<comment type="similarity">
    <text evidence="7">Belongs to the binding-protein-dependent transport system permease family.</text>
</comment>
<reference evidence="9 10" key="1">
    <citation type="submission" date="2023-01" db="EMBL/GenBank/DDBJ databases">
        <title>Minimal conservation of predation-associated metabolite biosynthetic gene clusters underscores biosynthetic potential of Myxococcota including descriptions for ten novel species: Archangium lansinium sp. nov., Myxococcus landrumus sp. nov., Nannocystis bai.</title>
        <authorList>
            <person name="Ahearne A."/>
            <person name="Stevens C."/>
            <person name="Dowd S."/>
        </authorList>
    </citation>
    <scope>NUCLEOTIDE SEQUENCE [LARGE SCALE GENOMIC DNA]</scope>
    <source>
        <strain evidence="9 10">WIWO2</strain>
    </source>
</reference>
<proteinExistence type="inferred from homology"/>
<dbReference type="PROSITE" id="PS50928">
    <property type="entry name" value="ABC_TM1"/>
    <property type="match status" value="1"/>
</dbReference>
<keyword evidence="2 7" id="KW-0813">Transport</keyword>
<organism evidence="9 10">
    <name type="scientific">Sorangium atrum</name>
    <dbReference type="NCBI Taxonomy" id="2995308"/>
    <lineage>
        <taxon>Bacteria</taxon>
        <taxon>Pseudomonadati</taxon>
        <taxon>Myxococcota</taxon>
        <taxon>Polyangia</taxon>
        <taxon>Polyangiales</taxon>
        <taxon>Polyangiaceae</taxon>
        <taxon>Sorangium</taxon>
    </lineage>
</organism>
<evidence type="ECO:0000256" key="6">
    <source>
        <dbReference type="ARBA" id="ARBA00023136"/>
    </source>
</evidence>
<keyword evidence="10" id="KW-1185">Reference proteome</keyword>
<evidence type="ECO:0000256" key="4">
    <source>
        <dbReference type="ARBA" id="ARBA00022692"/>
    </source>
</evidence>
<dbReference type="SUPFAM" id="SSF161098">
    <property type="entry name" value="MetI-like"/>
    <property type="match status" value="1"/>
</dbReference>
<gene>
    <name evidence="9" type="ORF">POL72_34205</name>
</gene>
<feature type="domain" description="ABC transmembrane type-1" evidence="8">
    <location>
        <begin position="91"/>
        <end position="271"/>
    </location>
</feature>
<evidence type="ECO:0000256" key="3">
    <source>
        <dbReference type="ARBA" id="ARBA00022475"/>
    </source>
</evidence>
<comment type="caution">
    <text evidence="9">The sequence shown here is derived from an EMBL/GenBank/DDBJ whole genome shotgun (WGS) entry which is preliminary data.</text>
</comment>
<dbReference type="Gene3D" id="1.10.3720.10">
    <property type="entry name" value="MetI-like"/>
    <property type="match status" value="1"/>
</dbReference>
<evidence type="ECO:0000256" key="2">
    <source>
        <dbReference type="ARBA" id="ARBA00022448"/>
    </source>
</evidence>
<dbReference type="InterPro" id="IPR035906">
    <property type="entry name" value="MetI-like_sf"/>
</dbReference>
<evidence type="ECO:0000313" key="9">
    <source>
        <dbReference type="EMBL" id="MDC0682830.1"/>
    </source>
</evidence>
<sequence length="286" mass="30356">MTQQGIQESQTQAAYKLEAPDVALPAGRASRLLSRRVGNVAVGLVFPAALLLAWSYASQRELIPAQILPAPGLVLQTLTELASSGDLHTNIAVSLGRVLGGFAAGGAAGLALGIAMGLSRRIEEHVHPLFKALSQVPALAWLPLVMMVAGIGESLKLILIAQASLIPVAINTFQGIKNVPRSYIEVARVFRFSHAQLLRKVVLPAAVPSIAVGIRYGLTQAWLSLVTVELLASSEGVGFLIVWGRQLFQLDVVLAAILVVGIVGLVLDKGLEAIEARLLRWRRAAL</sequence>
<accession>A0ABT5C8R8</accession>
<dbReference type="CDD" id="cd06261">
    <property type="entry name" value="TM_PBP2"/>
    <property type="match status" value="1"/>
</dbReference>
<evidence type="ECO:0000259" key="8">
    <source>
        <dbReference type="PROSITE" id="PS50928"/>
    </source>
</evidence>
<name>A0ABT5C8R8_9BACT</name>